<dbReference type="SUPFAM" id="SSF50978">
    <property type="entry name" value="WD40 repeat-like"/>
    <property type="match status" value="1"/>
</dbReference>
<comment type="subcellular location">
    <subcellularLocation>
        <location evidence="1">Cytoplasm</location>
        <location evidence="1">Cytoskeleton</location>
        <location evidence="1">Spindle pole</location>
    </subcellularLocation>
</comment>
<evidence type="ECO:0000256" key="3">
    <source>
        <dbReference type="SAM" id="MobiDB-lite"/>
    </source>
</evidence>
<feature type="compositionally biased region" description="Basic and acidic residues" evidence="3">
    <location>
        <begin position="548"/>
        <end position="561"/>
    </location>
</feature>
<proteinExistence type="predicted"/>
<gene>
    <name evidence="6" type="ORF">NHX12_008636</name>
</gene>
<organism evidence="6 7">
    <name type="scientific">Muraenolepis orangiensis</name>
    <name type="common">Patagonian moray cod</name>
    <dbReference type="NCBI Taxonomy" id="630683"/>
    <lineage>
        <taxon>Eukaryota</taxon>
        <taxon>Metazoa</taxon>
        <taxon>Chordata</taxon>
        <taxon>Craniata</taxon>
        <taxon>Vertebrata</taxon>
        <taxon>Euteleostomi</taxon>
        <taxon>Actinopterygii</taxon>
        <taxon>Neopterygii</taxon>
        <taxon>Teleostei</taxon>
        <taxon>Neoteleostei</taxon>
        <taxon>Acanthomorphata</taxon>
        <taxon>Zeiogadaria</taxon>
        <taxon>Gadariae</taxon>
        <taxon>Gadiformes</taxon>
        <taxon>Muraenolepidoidei</taxon>
        <taxon>Muraenolepididae</taxon>
        <taxon>Muraenolepis</taxon>
    </lineage>
</organism>
<feature type="compositionally biased region" description="Basic and acidic residues" evidence="3">
    <location>
        <begin position="665"/>
        <end position="676"/>
    </location>
</feature>
<evidence type="ECO:0000256" key="1">
    <source>
        <dbReference type="ARBA" id="ARBA00004647"/>
    </source>
</evidence>
<feature type="non-terminal residue" evidence="6">
    <location>
        <position position="1"/>
    </location>
</feature>
<evidence type="ECO:0000313" key="6">
    <source>
        <dbReference type="EMBL" id="KAJ3590687.1"/>
    </source>
</evidence>
<feature type="region of interest" description="Disordered" evidence="3">
    <location>
        <begin position="473"/>
        <end position="520"/>
    </location>
</feature>
<feature type="domain" description="MABP1/WDR62 second WD40" evidence="4">
    <location>
        <begin position="114"/>
        <end position="433"/>
    </location>
</feature>
<dbReference type="SMART" id="SM00320">
    <property type="entry name" value="WD40"/>
    <property type="match status" value="7"/>
</dbReference>
<feature type="region of interest" description="Disordered" evidence="3">
    <location>
        <begin position="541"/>
        <end position="592"/>
    </location>
</feature>
<evidence type="ECO:0008006" key="8">
    <source>
        <dbReference type="Google" id="ProtNLM"/>
    </source>
</evidence>
<sequence>TSSARCLAVTESLVFCGCSDGIVRVFSPVNLQFISNLPRPHCLGVQLGTHGDLGKESPDWLKQPVYPDTVGLAFDPRAGQLTCVYRDHSVYVWKLHSILDATKIYSALYHSGCVWNTQVYPEVEGGLLPASSFLTCSSDNTIRVWVPDGPAGPLSGGAATPPANGYSKDLVRVMYVGNNTQHLQDAPGADGKSGVRVLGVSPDGRHIATGDRSGNLRVFGGRSLEELVQIEAHDSEVLCLEFSPADTDRLIHVFNLENNFTLEQTLYDHSGSITALKFTGPSAGAAVSLVSCGADKSIYFRRAEQTAEGLVFSRSHHVVEKTTLYDMDLDTSRPHAAIACQGRSIQIYEVETGKLQRCLKEFSSDEGTVLKVQLDPSGCYLATSSSDRSISILDYESGETLVTLFGHSEIVTCMKFTLDCRYLITVCVFLWRLDSQMTSAMRKRLAHRKLEAGLIIANRPNSRQHSIRRETFIAGPGGQLPLPSTLEEEEQLPPETPARPLSPKRERPQDVSPDSLHLQTNGKMPMWYRKLSLDSLLGSMEMEEEEAAEQRGGRQGAERQGAEPGAGLSQDSAFCDSSAGYQQDDTDSLSQASSLGKRFDTDLRAMQADERPFLNPRLSISTRFLSRFQDRLRACPPSSLRSRIAEEPCKQVSLTLRPQSSATEAQKDQRKGDVPDKTLLTNEATAQQPPSTSTQQPPSTSLPITQQHPSTSLPSTQQHPSTSLPSTQQHPSTSLSAQPPHPSPGETPACVEENVETLLPLSSSECTTASSQPVATGDHTATGSSAPGTEHPVALVSPCQPAPLPPAEGDRRRLSGDQETTSSAAGLDSGPAPGTPQPSSRGDAGLQEVITSPDDDGEEPLGVELCQQVAQQLRQSVQRALNLHLQVESGVCASEQQQQRAAMVSVLEEALSSARDDLVAAAPRLSEGKCGRDSAPRRDPLADAQTRELLERYSDLLLHMTRRKLEQRGSE</sequence>
<protein>
    <recommendedName>
        <fullName evidence="8">WD repeat domain 62</fullName>
    </recommendedName>
</protein>
<dbReference type="InterPro" id="IPR056364">
    <property type="entry name" value="WDR62-MABP1_CC"/>
</dbReference>
<feature type="compositionally biased region" description="Polar residues" evidence="3">
    <location>
        <begin position="764"/>
        <end position="787"/>
    </location>
</feature>
<dbReference type="AlphaFoldDB" id="A0A9Q0DQA2"/>
<dbReference type="PANTHER" id="PTHR45589:SF2">
    <property type="entry name" value="WD REPEAT DOMAIN 62"/>
    <property type="match status" value="1"/>
</dbReference>
<evidence type="ECO:0000313" key="7">
    <source>
        <dbReference type="Proteomes" id="UP001148018"/>
    </source>
</evidence>
<dbReference type="GO" id="GO:0000922">
    <property type="term" value="C:spindle pole"/>
    <property type="evidence" value="ECO:0007669"/>
    <property type="project" value="UniProtKB-SubCell"/>
</dbReference>
<evidence type="ECO:0000259" key="4">
    <source>
        <dbReference type="Pfam" id="PF24782"/>
    </source>
</evidence>
<dbReference type="Gene3D" id="2.130.10.10">
    <property type="entry name" value="YVTN repeat-like/Quinoprotein amine dehydrogenase"/>
    <property type="match status" value="2"/>
</dbReference>
<dbReference type="InterPro" id="IPR052779">
    <property type="entry name" value="WDR62"/>
</dbReference>
<evidence type="ECO:0000256" key="2">
    <source>
        <dbReference type="PROSITE-ProRule" id="PRU00221"/>
    </source>
</evidence>
<name>A0A9Q0DQA2_9TELE</name>
<dbReference type="GO" id="GO:0007099">
    <property type="term" value="P:centriole replication"/>
    <property type="evidence" value="ECO:0007669"/>
    <property type="project" value="TreeGrafter"/>
</dbReference>
<dbReference type="PROSITE" id="PS50082">
    <property type="entry name" value="WD_REPEATS_2"/>
    <property type="match status" value="1"/>
</dbReference>
<keyword evidence="2" id="KW-0853">WD repeat</keyword>
<dbReference type="InterPro" id="IPR056162">
    <property type="entry name" value="WD40_MABP1-WDR62_2nd"/>
</dbReference>
<comment type="caution">
    <text evidence="6">The sequence shown here is derived from an EMBL/GenBank/DDBJ whole genome shotgun (WGS) entry which is preliminary data.</text>
</comment>
<dbReference type="EMBL" id="JANIIK010000114">
    <property type="protein sequence ID" value="KAJ3590687.1"/>
    <property type="molecule type" value="Genomic_DNA"/>
</dbReference>
<dbReference type="Pfam" id="PF24795">
    <property type="entry name" value="WDR62-MABP1_CC"/>
    <property type="match status" value="1"/>
</dbReference>
<dbReference type="PANTHER" id="PTHR45589">
    <property type="entry name" value="WD REPEAT DOMAIN 62, ISOFORM G"/>
    <property type="match status" value="1"/>
</dbReference>
<feature type="region of interest" description="Disordered" evidence="3">
    <location>
        <begin position="651"/>
        <end position="749"/>
    </location>
</feature>
<dbReference type="InterPro" id="IPR001680">
    <property type="entry name" value="WD40_rpt"/>
</dbReference>
<dbReference type="Proteomes" id="UP001148018">
    <property type="component" value="Unassembled WGS sequence"/>
</dbReference>
<feature type="compositionally biased region" description="Polar residues" evidence="3">
    <location>
        <begin position="702"/>
        <end position="737"/>
    </location>
</feature>
<feature type="compositionally biased region" description="Polar residues" evidence="3">
    <location>
        <begin position="579"/>
        <end position="592"/>
    </location>
</feature>
<keyword evidence="7" id="KW-1185">Reference proteome</keyword>
<reference evidence="6" key="1">
    <citation type="submission" date="2022-07" db="EMBL/GenBank/DDBJ databases">
        <title>Chromosome-level genome of Muraenolepis orangiensis.</title>
        <authorList>
            <person name="Kim J."/>
        </authorList>
    </citation>
    <scope>NUCLEOTIDE SEQUENCE</scope>
    <source>
        <strain evidence="6">KU_S4_2022</strain>
        <tissue evidence="6">Muscle</tissue>
    </source>
</reference>
<accession>A0A9Q0DQA2</accession>
<dbReference type="OrthoDB" id="6154712at2759"/>
<feature type="domain" description="MABP1/WRD62 coiled-coil" evidence="5">
    <location>
        <begin position="862"/>
        <end position="964"/>
    </location>
</feature>
<feature type="repeat" description="WD" evidence="2">
    <location>
        <begin position="362"/>
        <end position="403"/>
    </location>
</feature>
<evidence type="ECO:0000259" key="5">
    <source>
        <dbReference type="Pfam" id="PF24795"/>
    </source>
</evidence>
<dbReference type="InterPro" id="IPR036322">
    <property type="entry name" value="WD40_repeat_dom_sf"/>
</dbReference>
<feature type="compositionally biased region" description="Low complexity" evidence="3">
    <location>
        <begin position="684"/>
        <end position="701"/>
    </location>
</feature>
<feature type="region of interest" description="Disordered" evidence="3">
    <location>
        <begin position="764"/>
        <end position="860"/>
    </location>
</feature>
<dbReference type="InterPro" id="IPR015943">
    <property type="entry name" value="WD40/YVTN_repeat-like_dom_sf"/>
</dbReference>
<feature type="compositionally biased region" description="Polar residues" evidence="3">
    <location>
        <begin position="652"/>
        <end position="664"/>
    </location>
</feature>
<dbReference type="Pfam" id="PF24782">
    <property type="entry name" value="WD40_MABP1-WDR62_2nd"/>
    <property type="match status" value="1"/>
</dbReference>
<dbReference type="GO" id="GO:0072686">
    <property type="term" value="C:mitotic spindle"/>
    <property type="evidence" value="ECO:0007669"/>
    <property type="project" value="TreeGrafter"/>
</dbReference>